<feature type="coiled-coil region" evidence="4">
    <location>
        <begin position="65"/>
        <end position="92"/>
    </location>
</feature>
<dbReference type="GO" id="GO:0000774">
    <property type="term" value="F:adenyl-nucleotide exchange factor activity"/>
    <property type="evidence" value="ECO:0007669"/>
    <property type="project" value="InterPro"/>
</dbReference>
<evidence type="ECO:0000256" key="4">
    <source>
        <dbReference type="SAM" id="Coils"/>
    </source>
</evidence>
<proteinExistence type="inferred from homology"/>
<dbReference type="EMBL" id="JADWDJ010000002">
    <property type="protein sequence ID" value="KAG5284933.1"/>
    <property type="molecule type" value="Genomic_DNA"/>
</dbReference>
<dbReference type="AlphaFoldDB" id="A0AAV6HC45"/>
<evidence type="ECO:0000313" key="6">
    <source>
        <dbReference type="Proteomes" id="UP000823561"/>
    </source>
</evidence>
<reference evidence="5" key="1">
    <citation type="submission" date="2020-10" db="EMBL/GenBank/DDBJ databases">
        <title>Chromosome-scale genome assembly of the Allis shad, Alosa alosa.</title>
        <authorList>
            <person name="Margot Z."/>
            <person name="Christophe K."/>
            <person name="Cabau C."/>
            <person name="Louis A."/>
            <person name="Berthelot C."/>
            <person name="Parey E."/>
            <person name="Roest Crollius H."/>
            <person name="Montfort J."/>
            <person name="Robinson-Rechavi M."/>
            <person name="Bucao C."/>
            <person name="Bouchez O."/>
            <person name="Gislard M."/>
            <person name="Lluch J."/>
            <person name="Milhes M."/>
            <person name="Lampietro C."/>
            <person name="Lopez Roques C."/>
            <person name="Donnadieu C."/>
            <person name="Braasch I."/>
            <person name="Desvignes T."/>
            <person name="Postlethwait J."/>
            <person name="Bobe J."/>
            <person name="Guiguen Y."/>
        </authorList>
    </citation>
    <scope>NUCLEOTIDE SEQUENCE</scope>
    <source>
        <strain evidence="5">M-15738</strain>
        <tissue evidence="5">Blood</tissue>
    </source>
</reference>
<dbReference type="InterPro" id="IPR013805">
    <property type="entry name" value="GrpE_CC"/>
</dbReference>
<dbReference type="GO" id="GO:0030150">
    <property type="term" value="P:protein import into mitochondrial matrix"/>
    <property type="evidence" value="ECO:0007669"/>
    <property type="project" value="TreeGrafter"/>
</dbReference>
<evidence type="ECO:0000256" key="1">
    <source>
        <dbReference type="ARBA" id="ARBA00009054"/>
    </source>
</evidence>
<keyword evidence="6" id="KW-1185">Reference proteome</keyword>
<comment type="similarity">
    <text evidence="1 3">Belongs to the GrpE family.</text>
</comment>
<dbReference type="Gene3D" id="2.30.22.10">
    <property type="entry name" value="Head domain of nucleotide exchange factor GrpE"/>
    <property type="match status" value="1"/>
</dbReference>
<keyword evidence="4" id="KW-0175">Coiled coil</keyword>
<dbReference type="HAMAP" id="MF_01151">
    <property type="entry name" value="GrpE"/>
    <property type="match status" value="1"/>
</dbReference>
<dbReference type="Proteomes" id="UP000823561">
    <property type="component" value="Chromosome 2"/>
</dbReference>
<dbReference type="Pfam" id="PF01025">
    <property type="entry name" value="GrpE"/>
    <property type="match status" value="1"/>
</dbReference>
<dbReference type="SUPFAM" id="SSF51064">
    <property type="entry name" value="Head domain of nucleotide exchange factor GrpE"/>
    <property type="match status" value="1"/>
</dbReference>
<name>A0AAV6HC45_9TELE</name>
<evidence type="ECO:0000313" key="5">
    <source>
        <dbReference type="EMBL" id="KAG5284933.1"/>
    </source>
</evidence>
<protein>
    <recommendedName>
        <fullName evidence="7">GrpE protein homolog</fullName>
    </recommendedName>
</protein>
<comment type="caution">
    <text evidence="5">The sequence shown here is derived from an EMBL/GenBank/DDBJ whole genome shotgun (WGS) entry which is preliminary data.</text>
</comment>
<evidence type="ECO:0000256" key="3">
    <source>
        <dbReference type="RuleBase" id="RU004478"/>
    </source>
</evidence>
<dbReference type="PRINTS" id="PR00773">
    <property type="entry name" value="GRPEPROTEIN"/>
</dbReference>
<sequence length="221" mass="25089">MALAIRSLLFTSKCLCGSLRLHPFILNNNRFSACLLNTAAEQHNAGDNFHGDDTNEDESHSVTHVRTVEMRASKLEEQVRDLTERFKRGQADSENVRRRTQKFVEDAKLFGIQSFCRDLVEIADLLDKQTAALTEESEVKRHSQGLKQVQERLQEVFTKHGLEKMNPVGGTYDPYQHEIVCHMSAEGVEPGTITVVKQNGYTLHGRTIRHAHVCIAVKRHK</sequence>
<evidence type="ECO:0000256" key="2">
    <source>
        <dbReference type="ARBA" id="ARBA00023186"/>
    </source>
</evidence>
<dbReference type="PANTHER" id="PTHR21237:SF10">
    <property type="entry name" value="GRPE PROTEIN HOMOLOG 2, MITOCHONDRIAL"/>
    <property type="match status" value="1"/>
</dbReference>
<dbReference type="CDD" id="cd00446">
    <property type="entry name" value="GrpE"/>
    <property type="match status" value="1"/>
</dbReference>
<evidence type="ECO:0008006" key="7">
    <source>
        <dbReference type="Google" id="ProtNLM"/>
    </source>
</evidence>
<gene>
    <name evidence="5" type="ORF">AALO_G00032120</name>
</gene>
<dbReference type="GO" id="GO:0006457">
    <property type="term" value="P:protein folding"/>
    <property type="evidence" value="ECO:0007669"/>
    <property type="project" value="InterPro"/>
</dbReference>
<dbReference type="GO" id="GO:0001405">
    <property type="term" value="C:PAM complex, Tim23 associated import motor"/>
    <property type="evidence" value="ECO:0007669"/>
    <property type="project" value="TreeGrafter"/>
</dbReference>
<organism evidence="5 6">
    <name type="scientific">Alosa alosa</name>
    <name type="common">allis shad</name>
    <dbReference type="NCBI Taxonomy" id="278164"/>
    <lineage>
        <taxon>Eukaryota</taxon>
        <taxon>Metazoa</taxon>
        <taxon>Chordata</taxon>
        <taxon>Craniata</taxon>
        <taxon>Vertebrata</taxon>
        <taxon>Euteleostomi</taxon>
        <taxon>Actinopterygii</taxon>
        <taxon>Neopterygii</taxon>
        <taxon>Teleostei</taxon>
        <taxon>Clupei</taxon>
        <taxon>Clupeiformes</taxon>
        <taxon>Clupeoidei</taxon>
        <taxon>Clupeidae</taxon>
        <taxon>Alosa</taxon>
    </lineage>
</organism>
<dbReference type="PANTHER" id="PTHR21237">
    <property type="entry name" value="GRPE PROTEIN"/>
    <property type="match status" value="1"/>
</dbReference>
<dbReference type="InterPro" id="IPR009012">
    <property type="entry name" value="GrpE_head"/>
</dbReference>
<accession>A0AAV6HC45</accession>
<keyword evidence="2" id="KW-0143">Chaperone</keyword>
<dbReference type="Gene3D" id="3.90.20.20">
    <property type="match status" value="1"/>
</dbReference>
<dbReference type="GO" id="GO:0051082">
    <property type="term" value="F:unfolded protein binding"/>
    <property type="evidence" value="ECO:0007669"/>
    <property type="project" value="TreeGrafter"/>
</dbReference>
<dbReference type="GO" id="GO:0042803">
    <property type="term" value="F:protein homodimerization activity"/>
    <property type="evidence" value="ECO:0007669"/>
    <property type="project" value="InterPro"/>
</dbReference>
<dbReference type="SUPFAM" id="SSF58014">
    <property type="entry name" value="Coiled-coil domain of nucleotide exchange factor GrpE"/>
    <property type="match status" value="1"/>
</dbReference>
<dbReference type="InterPro" id="IPR000740">
    <property type="entry name" value="GrpE"/>
</dbReference>
<dbReference type="GO" id="GO:0051087">
    <property type="term" value="F:protein-folding chaperone binding"/>
    <property type="evidence" value="ECO:0007669"/>
    <property type="project" value="InterPro"/>
</dbReference>